<reference evidence="1" key="1">
    <citation type="journal article" date="2023" name="Insect Mol. Biol.">
        <title>Genome sequencing provides insights into the evolution of gene families encoding plant cell wall-degrading enzymes in longhorned beetles.</title>
        <authorList>
            <person name="Shin N.R."/>
            <person name="Okamura Y."/>
            <person name="Kirsch R."/>
            <person name="Pauchet Y."/>
        </authorList>
    </citation>
    <scope>NUCLEOTIDE SEQUENCE</scope>
    <source>
        <strain evidence="1">MMC_N1</strain>
    </source>
</reference>
<organism evidence="1 2">
    <name type="scientific">Molorchus minor</name>
    <dbReference type="NCBI Taxonomy" id="1323400"/>
    <lineage>
        <taxon>Eukaryota</taxon>
        <taxon>Metazoa</taxon>
        <taxon>Ecdysozoa</taxon>
        <taxon>Arthropoda</taxon>
        <taxon>Hexapoda</taxon>
        <taxon>Insecta</taxon>
        <taxon>Pterygota</taxon>
        <taxon>Neoptera</taxon>
        <taxon>Endopterygota</taxon>
        <taxon>Coleoptera</taxon>
        <taxon>Polyphaga</taxon>
        <taxon>Cucujiformia</taxon>
        <taxon>Chrysomeloidea</taxon>
        <taxon>Cerambycidae</taxon>
        <taxon>Lamiinae</taxon>
        <taxon>Monochamini</taxon>
        <taxon>Molorchus</taxon>
    </lineage>
</organism>
<protein>
    <submittedName>
        <fullName evidence="1">Uncharacterized protein</fullName>
    </submittedName>
</protein>
<sequence>MAKLKLCWRSNSRFCGELIESYFLTSDATQARSCITSLMDTPIDPINLHSSDIPPGLSLTVTSHLTSLPSAASPLSRHRPSIVVSMFPPVNSKTTLALKLN</sequence>
<comment type="caution">
    <text evidence="1">The sequence shown here is derived from an EMBL/GenBank/DDBJ whole genome shotgun (WGS) entry which is preliminary data.</text>
</comment>
<gene>
    <name evidence="1" type="ORF">NQ317_008986</name>
</gene>
<proteinExistence type="predicted"/>
<accession>A0ABQ9J8T3</accession>
<dbReference type="EMBL" id="JAPWTJ010001063">
    <property type="protein sequence ID" value="KAJ8974045.1"/>
    <property type="molecule type" value="Genomic_DNA"/>
</dbReference>
<keyword evidence="2" id="KW-1185">Reference proteome</keyword>
<name>A0ABQ9J8T3_9CUCU</name>
<evidence type="ECO:0000313" key="2">
    <source>
        <dbReference type="Proteomes" id="UP001162164"/>
    </source>
</evidence>
<dbReference type="Proteomes" id="UP001162164">
    <property type="component" value="Unassembled WGS sequence"/>
</dbReference>
<evidence type="ECO:0000313" key="1">
    <source>
        <dbReference type="EMBL" id="KAJ8974045.1"/>
    </source>
</evidence>